<protein>
    <submittedName>
        <fullName evidence="3">SDR family NAD(P)-dependent oxidoreductase</fullName>
    </submittedName>
</protein>
<dbReference type="EMBL" id="JBEWLY010000019">
    <property type="protein sequence ID" value="MET1756126.1"/>
    <property type="molecule type" value="Genomic_DNA"/>
</dbReference>
<evidence type="ECO:0000256" key="1">
    <source>
        <dbReference type="ARBA" id="ARBA00006484"/>
    </source>
</evidence>
<accession>A0ABV2D2P6</accession>
<dbReference type="PANTHER" id="PTHR24320">
    <property type="entry name" value="RETINOL DEHYDROGENASE"/>
    <property type="match status" value="1"/>
</dbReference>
<evidence type="ECO:0000313" key="4">
    <source>
        <dbReference type="Proteomes" id="UP001548713"/>
    </source>
</evidence>
<proteinExistence type="inferred from homology"/>
<organism evidence="3 4">
    <name type="scientific">Novosphingobium kalidii</name>
    <dbReference type="NCBI Taxonomy" id="3230299"/>
    <lineage>
        <taxon>Bacteria</taxon>
        <taxon>Pseudomonadati</taxon>
        <taxon>Pseudomonadota</taxon>
        <taxon>Alphaproteobacteria</taxon>
        <taxon>Sphingomonadales</taxon>
        <taxon>Sphingomonadaceae</taxon>
        <taxon>Novosphingobium</taxon>
    </lineage>
</organism>
<dbReference type="InterPro" id="IPR002347">
    <property type="entry name" value="SDR_fam"/>
</dbReference>
<comment type="caution">
    <text evidence="3">The sequence shown here is derived from an EMBL/GenBank/DDBJ whole genome shotgun (WGS) entry which is preliminary data.</text>
</comment>
<keyword evidence="4" id="KW-1185">Reference proteome</keyword>
<dbReference type="Pfam" id="PF00106">
    <property type="entry name" value="adh_short"/>
    <property type="match status" value="1"/>
</dbReference>
<evidence type="ECO:0000313" key="3">
    <source>
        <dbReference type="EMBL" id="MET1756126.1"/>
    </source>
</evidence>
<dbReference type="RefSeq" id="WP_353984619.1">
    <property type="nucleotide sequence ID" value="NZ_JBEWLY010000019.1"/>
</dbReference>
<gene>
    <name evidence="3" type="ORF">ABVV53_11765</name>
</gene>
<dbReference type="InterPro" id="IPR036291">
    <property type="entry name" value="NAD(P)-bd_dom_sf"/>
</dbReference>
<dbReference type="PANTHER" id="PTHR24320:SF272">
    <property type="entry name" value="NAD(P)-BINDING ROSSMANN-FOLD SUPERFAMILY PROTEIN"/>
    <property type="match status" value="1"/>
</dbReference>
<name>A0ABV2D2P6_9SPHN</name>
<sequence length="286" mass="30276">MLTGASSGIGIETARALAWAGADLVLGVRDLGRGEAALAGIKARLLRLDLGDLRSVIDFAARISGPVDVLICNAGISKSQDSHLPNGLEVRFATNHLGHFLLAHQLKRQMAHGEAGRGARIVVVSSAAHKGLPVRLDDLQWTKRPHMDGAAYAESKSANILFAQEATRRWSGDGIFANALLPGSALTGLQRYHGEALKRKIGFIDAEGNVDPMVKTVEQAAATSVWAATAPELEGRGGLVLEDCGEALPVGPETHAWAGFDPAIADPETARRLWDHSLDLVTELVG</sequence>
<reference evidence="3 4" key="1">
    <citation type="submission" date="2024-07" db="EMBL/GenBank/DDBJ databases">
        <title>Novosphingobium kalidii RD2P27.</title>
        <authorList>
            <person name="Sun J.-Q."/>
        </authorList>
    </citation>
    <scope>NUCLEOTIDE SEQUENCE [LARGE SCALE GENOMIC DNA]</scope>
    <source>
        <strain evidence="3 4">RD2P27</strain>
    </source>
</reference>
<dbReference type="Proteomes" id="UP001548713">
    <property type="component" value="Unassembled WGS sequence"/>
</dbReference>
<dbReference type="SUPFAM" id="SSF51735">
    <property type="entry name" value="NAD(P)-binding Rossmann-fold domains"/>
    <property type="match status" value="1"/>
</dbReference>
<dbReference type="Gene3D" id="3.40.50.720">
    <property type="entry name" value="NAD(P)-binding Rossmann-like Domain"/>
    <property type="match status" value="1"/>
</dbReference>
<comment type="similarity">
    <text evidence="1">Belongs to the short-chain dehydrogenases/reductases (SDR) family.</text>
</comment>
<evidence type="ECO:0000256" key="2">
    <source>
        <dbReference type="ARBA" id="ARBA00023002"/>
    </source>
</evidence>
<dbReference type="PRINTS" id="PR00081">
    <property type="entry name" value="GDHRDH"/>
</dbReference>
<keyword evidence="2" id="KW-0560">Oxidoreductase</keyword>